<feature type="coiled-coil region" evidence="8">
    <location>
        <begin position="692"/>
        <end position="719"/>
    </location>
</feature>
<dbReference type="Gene3D" id="3.40.50.150">
    <property type="entry name" value="Vaccinia Virus protein VP39"/>
    <property type="match status" value="1"/>
</dbReference>
<protein>
    <recommendedName>
        <fullName evidence="2">site-specific DNA-methyltransferase (adenine-specific)</fullName>
        <ecNumber evidence="2">2.1.1.72</ecNumber>
    </recommendedName>
</protein>
<feature type="domain" description="DNA methylase adenine-specific" evidence="9">
    <location>
        <begin position="183"/>
        <end position="501"/>
    </location>
</feature>
<dbReference type="AlphaFoldDB" id="A0AAX3TGP7"/>
<evidence type="ECO:0000256" key="7">
    <source>
        <dbReference type="ARBA" id="ARBA00047942"/>
    </source>
</evidence>
<evidence type="ECO:0000256" key="6">
    <source>
        <dbReference type="ARBA" id="ARBA00022747"/>
    </source>
</evidence>
<evidence type="ECO:0000256" key="1">
    <source>
        <dbReference type="ARBA" id="ARBA00006594"/>
    </source>
</evidence>
<evidence type="ECO:0000259" key="10">
    <source>
        <dbReference type="Pfam" id="PF12161"/>
    </source>
</evidence>
<dbReference type="InterPro" id="IPR051537">
    <property type="entry name" value="DNA_Adenine_Mtase"/>
</dbReference>
<evidence type="ECO:0000259" key="9">
    <source>
        <dbReference type="Pfam" id="PF02384"/>
    </source>
</evidence>
<sequence>MGNKITKQKLGSIIWESANKLRKNLEAHEYKDYVLGLILYKFLCERQTEYLLRDWLKKSDLKYLDTNLNFEFIEVEQDCKIQSKHDVNELKNECIENLGYYIDYSNLFNYWLDNKSEFNIQSFQQAFNEFNNSINEKHKTLFKDIFIKFETELNKLGSDTKERTKIILDLLDTIKKIPTTKQDYDVLGFIYEYLIARFASTAGKKAGEFYTPHEVSELMSKIITFHLKDRETIEVYDPTSGSGSLLLNIGEEFKKYNNKTSPVSYYAQEIKFETFNLTRMNLIMKGINPTEIHARCGDTLEQDWPMFENNNINSYQHLSVDAVVSNPPYSQKWNPEDHKFDSRYSEYGIAPKSKADYAFLLHDLYHVANNGIMAIVLPHGVLFRGNKEGVIRKRLIERSNIDTIIGLPSNMFYGTDIPTIIMILKKCRKENDILFVDASQLYIQDGKNNKFTKSHIKKISDIVNNRLEVKNLSKKVSLKEIEQNDYNLNISRYIDNFKKQEQYDIYSLMYGGISNQELDKYQDFFDVFKNLKDKLIKLNKNSYYEFLKNIDIRKIIYDDIQVKTYLDNVKDKSEKFKNYFKTLITSINDIKDVNLMKLEQQLSEYLFNNFNDISFVDVYDIYQIIINNLEPIKEDIWLISKYYLNNFQYKDNICYEILLNEIDILEKEKKSNLIKKWSSNILDKTLIEETYFKETFDQISEFEQQLEFLNSQLEEIFSSINEEDKTDEIYDSEKEEWKEKEIKDLAKSLIKSKEVFDQDSFEYNIIKANDIYVELDKFKKSKNKLFKQLINDSYNKYLSLNETEFYDLLIKKWLDKIVGQLKQVSTDAIDNYVSQFESLENKYKDTLSDINDQILDNERQLSTLLKDLKGEESDLKAIQELIRILGGE</sequence>
<dbReference type="InterPro" id="IPR002052">
    <property type="entry name" value="DNA_methylase_N6_adenine_CS"/>
</dbReference>
<dbReference type="PROSITE" id="PS00092">
    <property type="entry name" value="N6_MTASE"/>
    <property type="match status" value="1"/>
</dbReference>
<gene>
    <name evidence="11" type="ORF">MFERI14822_00789</name>
</gene>
<evidence type="ECO:0000256" key="4">
    <source>
        <dbReference type="ARBA" id="ARBA00022679"/>
    </source>
</evidence>
<keyword evidence="4" id="KW-0808">Transferase</keyword>
<accession>A0AAX3TGP7</accession>
<dbReference type="GO" id="GO:0009007">
    <property type="term" value="F:site-specific DNA-methyltransferase (adenine-specific) activity"/>
    <property type="evidence" value="ECO:0007669"/>
    <property type="project" value="UniProtKB-EC"/>
</dbReference>
<evidence type="ECO:0000256" key="2">
    <source>
        <dbReference type="ARBA" id="ARBA00011900"/>
    </source>
</evidence>
<organism evidence="11 12">
    <name type="scientific">Mycoplasma feriruminatoris</name>
    <dbReference type="NCBI Taxonomy" id="1179777"/>
    <lineage>
        <taxon>Bacteria</taxon>
        <taxon>Bacillati</taxon>
        <taxon>Mycoplasmatota</taxon>
        <taxon>Mollicutes</taxon>
        <taxon>Mycoplasmataceae</taxon>
        <taxon>Mycoplasma</taxon>
    </lineage>
</organism>
<dbReference type="InterPro" id="IPR022749">
    <property type="entry name" value="D12N6_MeTrfase_N"/>
</dbReference>
<keyword evidence="3" id="KW-0489">Methyltransferase</keyword>
<keyword evidence="8" id="KW-0175">Coiled coil</keyword>
<evidence type="ECO:0000256" key="3">
    <source>
        <dbReference type="ARBA" id="ARBA00022603"/>
    </source>
</evidence>
<evidence type="ECO:0000256" key="5">
    <source>
        <dbReference type="ARBA" id="ARBA00022691"/>
    </source>
</evidence>
<evidence type="ECO:0000256" key="8">
    <source>
        <dbReference type="SAM" id="Coils"/>
    </source>
</evidence>
<dbReference type="Proteomes" id="UP001178743">
    <property type="component" value="Chromosome"/>
</dbReference>
<dbReference type="RefSeq" id="WP_278307468.1">
    <property type="nucleotide sequence ID" value="NZ_CP104008.1"/>
</dbReference>
<dbReference type="GO" id="GO:0009307">
    <property type="term" value="P:DNA restriction-modification system"/>
    <property type="evidence" value="ECO:0007669"/>
    <property type="project" value="UniProtKB-KW"/>
</dbReference>
<dbReference type="InterPro" id="IPR003356">
    <property type="entry name" value="DNA_methylase_A-5"/>
</dbReference>
<evidence type="ECO:0000313" key="11">
    <source>
        <dbReference type="EMBL" id="WFQ92996.1"/>
    </source>
</evidence>
<dbReference type="PANTHER" id="PTHR42933:SF1">
    <property type="entry name" value="SITE-SPECIFIC DNA-METHYLTRANSFERASE (ADENINE-SPECIFIC)"/>
    <property type="match status" value="1"/>
</dbReference>
<dbReference type="PANTHER" id="PTHR42933">
    <property type="entry name" value="SLR6095 PROTEIN"/>
    <property type="match status" value="1"/>
</dbReference>
<dbReference type="SUPFAM" id="SSF53335">
    <property type="entry name" value="S-adenosyl-L-methionine-dependent methyltransferases"/>
    <property type="match status" value="1"/>
</dbReference>
<evidence type="ECO:0000313" key="12">
    <source>
        <dbReference type="Proteomes" id="UP001178743"/>
    </source>
</evidence>
<dbReference type="PRINTS" id="PR00507">
    <property type="entry name" value="N12N6MTFRASE"/>
</dbReference>
<dbReference type="GO" id="GO:0008170">
    <property type="term" value="F:N-methyltransferase activity"/>
    <property type="evidence" value="ECO:0007669"/>
    <property type="project" value="InterPro"/>
</dbReference>
<dbReference type="GO" id="GO:0003677">
    <property type="term" value="F:DNA binding"/>
    <property type="evidence" value="ECO:0007669"/>
    <property type="project" value="InterPro"/>
</dbReference>
<name>A0AAX3TGP7_9MOLU</name>
<dbReference type="EMBL" id="CP104008">
    <property type="protein sequence ID" value="WFQ92996.1"/>
    <property type="molecule type" value="Genomic_DNA"/>
</dbReference>
<reference evidence="11" key="1">
    <citation type="submission" date="2022-06" db="EMBL/GenBank/DDBJ databases">
        <title>Comparative genomic analysis of Mycoplasma feriruminatoris and the Mycoplasma mycoides cluster.</title>
        <authorList>
            <person name="Baby V."/>
            <person name="Ambroset C."/>
            <person name="Gaurivaud P."/>
            <person name="Boury C."/>
            <person name="Guichoux E."/>
            <person name="Lartigue C."/>
            <person name="Tardy F."/>
            <person name="Sirand-Pugnet P."/>
        </authorList>
    </citation>
    <scope>NUCLEOTIDE SEQUENCE</scope>
    <source>
        <strain evidence="11">L14822</strain>
    </source>
</reference>
<feature type="domain" description="N6 adenine-specific DNA methyltransferase N-terminal" evidence="10">
    <location>
        <begin position="10"/>
        <end position="173"/>
    </location>
</feature>
<dbReference type="Gene3D" id="1.20.1260.30">
    <property type="match status" value="1"/>
</dbReference>
<dbReference type="NCBIfam" id="TIGR00497">
    <property type="entry name" value="hsdM"/>
    <property type="match status" value="1"/>
</dbReference>
<dbReference type="GO" id="GO:0032259">
    <property type="term" value="P:methylation"/>
    <property type="evidence" value="ECO:0007669"/>
    <property type="project" value="UniProtKB-KW"/>
</dbReference>
<comment type="similarity">
    <text evidence="1">Belongs to the N(4)/N(6)-methyltransferase family.</text>
</comment>
<keyword evidence="6" id="KW-0680">Restriction system</keyword>
<dbReference type="Pfam" id="PF12161">
    <property type="entry name" value="HsdM_N"/>
    <property type="match status" value="1"/>
</dbReference>
<dbReference type="REBASE" id="710380">
    <property type="entry name" value="M.Mfe14822ORF789P"/>
</dbReference>
<dbReference type="EC" id="2.1.1.72" evidence="2"/>
<proteinExistence type="inferred from homology"/>
<dbReference type="Pfam" id="PF02384">
    <property type="entry name" value="N6_Mtase"/>
    <property type="match status" value="1"/>
</dbReference>
<comment type="catalytic activity">
    <reaction evidence="7">
        <text>a 2'-deoxyadenosine in DNA + S-adenosyl-L-methionine = an N(6)-methyl-2'-deoxyadenosine in DNA + S-adenosyl-L-homocysteine + H(+)</text>
        <dbReference type="Rhea" id="RHEA:15197"/>
        <dbReference type="Rhea" id="RHEA-COMP:12418"/>
        <dbReference type="Rhea" id="RHEA-COMP:12419"/>
        <dbReference type="ChEBI" id="CHEBI:15378"/>
        <dbReference type="ChEBI" id="CHEBI:57856"/>
        <dbReference type="ChEBI" id="CHEBI:59789"/>
        <dbReference type="ChEBI" id="CHEBI:90615"/>
        <dbReference type="ChEBI" id="CHEBI:90616"/>
        <dbReference type="EC" id="2.1.1.72"/>
    </reaction>
</comment>
<dbReference type="InterPro" id="IPR038333">
    <property type="entry name" value="T1MK-like_N_sf"/>
</dbReference>
<keyword evidence="5" id="KW-0949">S-adenosyl-L-methionine</keyword>
<dbReference type="InterPro" id="IPR004546">
    <property type="entry name" value="Restrct_endonuc_T1M"/>
</dbReference>
<dbReference type="InterPro" id="IPR029063">
    <property type="entry name" value="SAM-dependent_MTases_sf"/>
</dbReference>